<dbReference type="RefSeq" id="WP_350934992.1">
    <property type="nucleotide sequence ID" value="NZ_CP157762.1"/>
</dbReference>
<sequence>MPDRAATTRLVAAAARHHLQPLGLHRRGASRVWLDDRGWWLVIVEFQPSRSHGTYLNVGPMWLWHERDHWSFDDGSRVYWRHDATFVAQPPIGEAGWTSFLDFVNAEQFTRDMDTLAGVAAQRVEQLRSQFRDPAATAHELISCATGRSESPWWQAYHVGSAAALAGDPDAARHAFRRITVGNLDPNWAHDLAQHASHLADLADDPHALQQRVIEAIHATRQLLELPPLPPSPCPYRVPSGGGE</sequence>
<evidence type="ECO:0000313" key="2">
    <source>
        <dbReference type="EMBL" id="XCH75479.1"/>
    </source>
</evidence>
<reference evidence="2" key="2">
    <citation type="submission" date="2024-06" db="EMBL/GenBank/DDBJ databases">
        <title>Micromonospora mangrovi CCTCC AA 2012012 genome sequences.</title>
        <authorList>
            <person name="Gao J."/>
        </authorList>
    </citation>
    <scope>NUCLEOTIDE SEQUENCE</scope>
    <source>
        <strain evidence="2">CCTCC AA 2012012</strain>
    </source>
</reference>
<name>A0AAU8HFW1_9ACTN</name>
<evidence type="ECO:0008006" key="3">
    <source>
        <dbReference type="Google" id="ProtNLM"/>
    </source>
</evidence>
<gene>
    <name evidence="2" type="ORF">ABUL08_05130</name>
    <name evidence="1" type="ORF">VK199_05095</name>
</gene>
<proteinExistence type="predicted"/>
<dbReference type="EMBL" id="CP159342">
    <property type="protein sequence ID" value="XCH75479.1"/>
    <property type="molecule type" value="Genomic_DNA"/>
</dbReference>
<dbReference type="AlphaFoldDB" id="A0AAU8HFW1"/>
<dbReference type="EMBL" id="CP157762">
    <property type="protein sequence ID" value="XBP94777.1"/>
    <property type="molecule type" value="Genomic_DNA"/>
</dbReference>
<organism evidence="2">
    <name type="scientific">Micromonospora sp. CCTCC AA 2012012</name>
    <dbReference type="NCBI Taxonomy" id="3111921"/>
    <lineage>
        <taxon>Bacteria</taxon>
        <taxon>Bacillati</taxon>
        <taxon>Actinomycetota</taxon>
        <taxon>Actinomycetes</taxon>
        <taxon>Micromonosporales</taxon>
        <taxon>Micromonosporaceae</taxon>
        <taxon>Micromonospora</taxon>
    </lineage>
</organism>
<accession>A0AAU8HFW1</accession>
<reference evidence="1" key="1">
    <citation type="submission" date="2024-01" db="EMBL/GenBank/DDBJ databases">
        <title>The genome sequence of Micromonospora mangrovi CCTCC AA 2012012.</title>
        <authorList>
            <person name="Gao J."/>
        </authorList>
    </citation>
    <scope>NUCLEOTIDE SEQUENCE</scope>
    <source>
        <strain evidence="1">CCTCC AA 2012012</strain>
    </source>
</reference>
<protein>
    <recommendedName>
        <fullName evidence="3">DUF4304 domain-containing protein</fullName>
    </recommendedName>
</protein>
<evidence type="ECO:0000313" key="1">
    <source>
        <dbReference type="EMBL" id="XBP94777.1"/>
    </source>
</evidence>